<evidence type="ECO:0000256" key="1">
    <source>
        <dbReference type="ARBA" id="ARBA00006484"/>
    </source>
</evidence>
<comment type="caution">
    <text evidence="3">The sequence shown here is derived from an EMBL/GenBank/DDBJ whole genome shotgun (WGS) entry which is preliminary data.</text>
</comment>
<dbReference type="AlphaFoldDB" id="A0A8H7UEM4"/>
<dbReference type="SUPFAM" id="SSF51735">
    <property type="entry name" value="NAD(P)-binding Rossmann-fold domains"/>
    <property type="match status" value="1"/>
</dbReference>
<gene>
    <name evidence="3" type="ORF">INT43_001653</name>
</gene>
<dbReference type="OrthoDB" id="542013at2759"/>
<dbReference type="InterPro" id="IPR002347">
    <property type="entry name" value="SDR_fam"/>
</dbReference>
<dbReference type="EMBL" id="JAEPQZ010000007">
    <property type="protein sequence ID" value="KAG2178807.1"/>
    <property type="molecule type" value="Genomic_DNA"/>
</dbReference>
<dbReference type="GO" id="GO:0016491">
    <property type="term" value="F:oxidoreductase activity"/>
    <property type="evidence" value="ECO:0007669"/>
    <property type="project" value="UniProtKB-KW"/>
</dbReference>
<comment type="similarity">
    <text evidence="1">Belongs to the short-chain dehydrogenases/reductases (SDR) family.</text>
</comment>
<keyword evidence="4" id="KW-1185">Reference proteome</keyword>
<sequence>MKFSREHDFPASQLVPLHVDPQNLQGKTLLITGANTVLPTGLGLESAKQLAKMRPAKLILACRNMESAGKAVESIKAEGVNDVEAWEFDQSSIAGVNAFTKRYNESGLDLHVILANAGILPLNPTETPVLNKDGNEVILATNHLGTSLLILGLLPSVRRTAAKGSKDQFPRIVVVSSNVHHWTEFLPSNEDGNVIKAMNNQKAWTSTGLRYFDTKLLNIFFAHELGRKLQQSKVAEDKNIVVSIVNPGLVMPQSVIDDPNSQLNAIQRKYARDYPEGCKTHVFATVDPSAGKPGDVTYYTNCAPQETGDITLGKDGETLRERVWRDTLEVLGVNNESFQL</sequence>
<dbReference type="PANTHER" id="PTHR24320">
    <property type="entry name" value="RETINOL DEHYDROGENASE"/>
    <property type="match status" value="1"/>
</dbReference>
<evidence type="ECO:0000313" key="4">
    <source>
        <dbReference type="Proteomes" id="UP000654370"/>
    </source>
</evidence>
<name>A0A8H7UEM4_MORIS</name>
<reference evidence="3" key="1">
    <citation type="submission" date="2020-12" db="EMBL/GenBank/DDBJ databases">
        <title>Metabolic potential, ecology and presence of endohyphal bacteria is reflected in genomic diversity of Mucoromycotina.</title>
        <authorList>
            <person name="Muszewska A."/>
            <person name="Okrasinska A."/>
            <person name="Steczkiewicz K."/>
            <person name="Drgas O."/>
            <person name="Orlowska M."/>
            <person name="Perlinska-Lenart U."/>
            <person name="Aleksandrzak-Piekarczyk T."/>
            <person name="Szatraj K."/>
            <person name="Zielenkiewicz U."/>
            <person name="Pilsyk S."/>
            <person name="Malc E."/>
            <person name="Mieczkowski P."/>
            <person name="Kruszewska J.S."/>
            <person name="Biernat P."/>
            <person name="Pawlowska J."/>
        </authorList>
    </citation>
    <scope>NUCLEOTIDE SEQUENCE</scope>
    <source>
        <strain evidence="3">WA0000067209</strain>
    </source>
</reference>
<organism evidence="3 4">
    <name type="scientific">Mortierella isabellina</name>
    <name type="common">Filamentous fungus</name>
    <name type="synonym">Umbelopsis isabellina</name>
    <dbReference type="NCBI Taxonomy" id="91625"/>
    <lineage>
        <taxon>Eukaryota</taxon>
        <taxon>Fungi</taxon>
        <taxon>Fungi incertae sedis</taxon>
        <taxon>Mucoromycota</taxon>
        <taxon>Mucoromycotina</taxon>
        <taxon>Umbelopsidomycetes</taxon>
        <taxon>Umbelopsidales</taxon>
        <taxon>Umbelopsidaceae</taxon>
        <taxon>Umbelopsis</taxon>
    </lineage>
</organism>
<evidence type="ECO:0000256" key="2">
    <source>
        <dbReference type="ARBA" id="ARBA00023002"/>
    </source>
</evidence>
<keyword evidence="2" id="KW-0560">Oxidoreductase</keyword>
<dbReference type="Proteomes" id="UP000654370">
    <property type="component" value="Unassembled WGS sequence"/>
</dbReference>
<evidence type="ECO:0000313" key="3">
    <source>
        <dbReference type="EMBL" id="KAG2178807.1"/>
    </source>
</evidence>
<protein>
    <submittedName>
        <fullName evidence="3">Uncharacterized protein</fullName>
    </submittedName>
</protein>
<dbReference type="PANTHER" id="PTHR24320:SF152">
    <property type="entry name" value="SHORT-CHAIN DEHYDROGENASE_REDUCTASE FAMILY PROTEIN"/>
    <property type="match status" value="1"/>
</dbReference>
<accession>A0A8H7UEM4</accession>
<dbReference type="Gene3D" id="3.40.50.720">
    <property type="entry name" value="NAD(P)-binding Rossmann-like Domain"/>
    <property type="match status" value="1"/>
</dbReference>
<dbReference type="InterPro" id="IPR036291">
    <property type="entry name" value="NAD(P)-bd_dom_sf"/>
</dbReference>
<dbReference type="Pfam" id="PF00106">
    <property type="entry name" value="adh_short"/>
    <property type="match status" value="1"/>
</dbReference>
<proteinExistence type="inferred from homology"/>